<dbReference type="EMBL" id="CP064795">
    <property type="protein sequence ID" value="QPG04962.1"/>
    <property type="molecule type" value="Genomic_DNA"/>
</dbReference>
<gene>
    <name evidence="1" type="ORF">IT774_12465</name>
</gene>
<keyword evidence="2" id="KW-1185">Reference proteome</keyword>
<dbReference type="AlphaFoldDB" id="A0A7S9DVY6"/>
<reference evidence="1 2" key="1">
    <citation type="submission" date="2020-11" db="EMBL/GenBank/DDBJ databases">
        <title>Complete genome sequence for Salinimonas sp. strain G2-b.</title>
        <authorList>
            <person name="Park S.-J."/>
        </authorList>
    </citation>
    <scope>NUCLEOTIDE SEQUENCE [LARGE SCALE GENOMIC DNA]</scope>
    <source>
        <strain evidence="1 2">G2-b</strain>
    </source>
</reference>
<proteinExistence type="predicted"/>
<sequence>MIALQLNHNHTPTALAHLNEKLEALLADSEVEDEVRFERMLQLVRQRDSLISQHLSSLDESSRRQFAQNELSVNNQLNELAQSLLNSAKNDISHFIKSQSAIKKYK</sequence>
<evidence type="ECO:0000313" key="2">
    <source>
        <dbReference type="Proteomes" id="UP000595095"/>
    </source>
</evidence>
<organism evidence="1 2">
    <name type="scientific">Salinimonas marina</name>
    <dbReference type="NCBI Taxonomy" id="2785918"/>
    <lineage>
        <taxon>Bacteria</taxon>
        <taxon>Pseudomonadati</taxon>
        <taxon>Pseudomonadota</taxon>
        <taxon>Gammaproteobacteria</taxon>
        <taxon>Alteromonadales</taxon>
        <taxon>Alteromonadaceae</taxon>
        <taxon>Alteromonas/Salinimonas group</taxon>
        <taxon>Salinimonas</taxon>
    </lineage>
</organism>
<evidence type="ECO:0000313" key="1">
    <source>
        <dbReference type="EMBL" id="QPG04962.1"/>
    </source>
</evidence>
<accession>A0A7S9DVY6</accession>
<name>A0A7S9DVY6_9ALTE</name>
<dbReference type="Proteomes" id="UP000595095">
    <property type="component" value="Chromosome"/>
</dbReference>
<protein>
    <submittedName>
        <fullName evidence="1">Uncharacterized protein</fullName>
    </submittedName>
</protein>
<dbReference type="KEGG" id="smaa:IT774_12465"/>
<dbReference type="RefSeq" id="WP_195810053.1">
    <property type="nucleotide sequence ID" value="NZ_CP064795.1"/>
</dbReference>